<accession>A0A080ZPZ1</accession>
<proteinExistence type="inferred from homology"/>
<dbReference type="EMBL" id="ANJA01002615">
    <property type="protein sequence ID" value="ETO68702.1"/>
    <property type="molecule type" value="Genomic_DNA"/>
</dbReference>
<evidence type="ECO:0000313" key="7">
    <source>
        <dbReference type="EMBL" id="ETO68702.1"/>
    </source>
</evidence>
<evidence type="ECO:0000256" key="3">
    <source>
        <dbReference type="ARBA" id="ARBA00023002"/>
    </source>
</evidence>
<keyword evidence="3" id="KW-0560">Oxidoreductase</keyword>
<evidence type="ECO:0000256" key="4">
    <source>
        <dbReference type="ARBA" id="ARBA00023004"/>
    </source>
</evidence>
<dbReference type="PROSITE" id="PS51257">
    <property type="entry name" value="PROKAR_LIPOPROTEIN"/>
    <property type="match status" value="1"/>
</dbReference>
<dbReference type="Gene3D" id="1.10.630.10">
    <property type="entry name" value="Cytochrome P450"/>
    <property type="match status" value="1"/>
</dbReference>
<name>A0A080ZPZ1_PHYNI</name>
<feature type="binding site" description="axial binding residue" evidence="5">
    <location>
        <position position="473"/>
    </location>
    <ligand>
        <name>heme</name>
        <dbReference type="ChEBI" id="CHEBI:30413"/>
    </ligand>
    <ligandPart>
        <name>Fe</name>
        <dbReference type="ChEBI" id="CHEBI:18248"/>
    </ligandPart>
</feature>
<keyword evidence="6" id="KW-0472">Membrane</keyword>
<dbReference type="CDD" id="cd11064">
    <property type="entry name" value="CYP86A"/>
    <property type="match status" value="1"/>
</dbReference>
<comment type="cofactor">
    <cofactor evidence="5">
        <name>heme</name>
        <dbReference type="ChEBI" id="CHEBI:30413"/>
    </cofactor>
</comment>
<keyword evidence="2 5" id="KW-0479">Metal-binding</keyword>
<dbReference type="PRINTS" id="PR00385">
    <property type="entry name" value="P450"/>
</dbReference>
<dbReference type="AlphaFoldDB" id="A0A080ZPZ1"/>
<dbReference type="GO" id="GO:0005506">
    <property type="term" value="F:iron ion binding"/>
    <property type="evidence" value="ECO:0007669"/>
    <property type="project" value="InterPro"/>
</dbReference>
<keyword evidence="6" id="KW-1133">Transmembrane helix</keyword>
<dbReference type="InterPro" id="IPR036396">
    <property type="entry name" value="Cyt_P450_sf"/>
</dbReference>
<dbReference type="GO" id="GO:0004497">
    <property type="term" value="F:monooxygenase activity"/>
    <property type="evidence" value="ECO:0007669"/>
    <property type="project" value="InterPro"/>
</dbReference>
<dbReference type="InterPro" id="IPR001128">
    <property type="entry name" value="Cyt_P450"/>
</dbReference>
<dbReference type="SUPFAM" id="SSF48264">
    <property type="entry name" value="Cytochrome P450"/>
    <property type="match status" value="1"/>
</dbReference>
<evidence type="ECO:0008006" key="9">
    <source>
        <dbReference type="Google" id="ProtNLM"/>
    </source>
</evidence>
<organism evidence="7 8">
    <name type="scientific">Phytophthora nicotianae P1976</name>
    <dbReference type="NCBI Taxonomy" id="1317066"/>
    <lineage>
        <taxon>Eukaryota</taxon>
        <taxon>Sar</taxon>
        <taxon>Stramenopiles</taxon>
        <taxon>Oomycota</taxon>
        <taxon>Peronosporomycetes</taxon>
        <taxon>Peronosporales</taxon>
        <taxon>Peronosporaceae</taxon>
        <taxon>Phytophthora</taxon>
    </lineage>
</organism>
<dbReference type="Pfam" id="PF00067">
    <property type="entry name" value="p450"/>
    <property type="match status" value="1"/>
</dbReference>
<keyword evidence="6" id="KW-0812">Transmembrane</keyword>
<dbReference type="PANTHER" id="PTHR24296">
    <property type="entry name" value="CYTOCHROME P450"/>
    <property type="match status" value="1"/>
</dbReference>
<comment type="similarity">
    <text evidence="1">Belongs to the cytochrome P450 family.</text>
</comment>
<dbReference type="GO" id="GO:0020037">
    <property type="term" value="F:heme binding"/>
    <property type="evidence" value="ECO:0007669"/>
    <property type="project" value="InterPro"/>
</dbReference>
<evidence type="ECO:0000313" key="8">
    <source>
        <dbReference type="Proteomes" id="UP000028582"/>
    </source>
</evidence>
<feature type="transmembrane region" description="Helical" evidence="6">
    <location>
        <begin position="6"/>
        <end position="29"/>
    </location>
</feature>
<sequence>MKLDAMSAWVSPTSIAVSCVAALLVYLAIPSAHDRAVKHLPTPEGDYPILRHTLEIIKAQKSGKFVDWALKYCRKYKGKPWSLRIVGKYPAIVVCSSEAFEDIQKTQFDAFDKSPFVSEALYDVLGQGIFAISGPLWQHQRKTASHLFTAQMMQYAMEVVVPDKGEELVKRLNGICLTEKESERVVNMKRLLDLYTMDIFAKVGFDVDLHGVESDENAELLDSFERMSARLLERIQLPVWVWKLLRWLNVGAEKQLAEDIKVVNDLVYGVISRSIDEKNRQGVKNSSRKDLITLFIEKSEVEYTKGVHTKKDLKLMRDFVISFLAAGRETTATTMSWVILMLNRYPKVLERVRQEIKDKLPDLVSGNMRSPTLEDTQQLVYLEAVVRETLRLFPVAAVSGRSATRDVRLYEGTLIKAGTRIVLPHYCMGRMMTVWGPDVDEFKPERWIDPISGKIKMVSPFKFSVFFGGPRICLGMKFALVEVKITLAKLLSQFDFKTVKDPFDFTYRASITLQIKGPFDVVVSRLKV</sequence>
<dbReference type="InterPro" id="IPR002401">
    <property type="entry name" value="Cyt_P450_E_grp-I"/>
</dbReference>
<gene>
    <name evidence="7" type="ORF">F444_14509</name>
</gene>
<protein>
    <recommendedName>
        <fullName evidence="9">Cytochrome P450</fullName>
    </recommendedName>
</protein>
<evidence type="ECO:0000256" key="5">
    <source>
        <dbReference type="PIRSR" id="PIRSR602401-1"/>
    </source>
</evidence>
<evidence type="ECO:0000256" key="1">
    <source>
        <dbReference type="ARBA" id="ARBA00010617"/>
    </source>
</evidence>
<reference evidence="7 8" key="1">
    <citation type="submission" date="2013-11" db="EMBL/GenBank/DDBJ databases">
        <title>The Genome Sequence of Phytophthora parasitica P1976.</title>
        <authorList>
            <consortium name="The Broad Institute Genomics Platform"/>
            <person name="Russ C."/>
            <person name="Tyler B."/>
            <person name="Panabieres F."/>
            <person name="Shan W."/>
            <person name="Tripathy S."/>
            <person name="Grunwald N."/>
            <person name="Machado M."/>
            <person name="Johnson C.S."/>
            <person name="Walker B."/>
            <person name="Young S."/>
            <person name="Zeng Q."/>
            <person name="Gargeya S."/>
            <person name="Fitzgerald M."/>
            <person name="Haas B."/>
            <person name="Abouelleil A."/>
            <person name="Allen A.W."/>
            <person name="Alvarado L."/>
            <person name="Arachchi H.M."/>
            <person name="Berlin A.M."/>
            <person name="Chapman S.B."/>
            <person name="Gainer-Dewar J."/>
            <person name="Goldberg J."/>
            <person name="Griggs A."/>
            <person name="Gujja S."/>
            <person name="Hansen M."/>
            <person name="Howarth C."/>
            <person name="Imamovic A."/>
            <person name="Ireland A."/>
            <person name="Larimer J."/>
            <person name="McCowan C."/>
            <person name="Murphy C."/>
            <person name="Pearson M."/>
            <person name="Poon T.W."/>
            <person name="Priest M."/>
            <person name="Roberts A."/>
            <person name="Saif S."/>
            <person name="Shea T."/>
            <person name="Sisk P."/>
            <person name="Sykes S."/>
            <person name="Wortman J."/>
            <person name="Nusbaum C."/>
            <person name="Birren B."/>
        </authorList>
    </citation>
    <scope>NUCLEOTIDE SEQUENCE [LARGE SCALE GENOMIC DNA]</scope>
    <source>
        <strain evidence="7 8">P1976</strain>
    </source>
</reference>
<dbReference type="Proteomes" id="UP000028582">
    <property type="component" value="Unassembled WGS sequence"/>
</dbReference>
<evidence type="ECO:0000256" key="6">
    <source>
        <dbReference type="SAM" id="Phobius"/>
    </source>
</evidence>
<keyword evidence="4 5" id="KW-0408">Iron</keyword>
<dbReference type="GO" id="GO:0016705">
    <property type="term" value="F:oxidoreductase activity, acting on paired donors, with incorporation or reduction of molecular oxygen"/>
    <property type="evidence" value="ECO:0007669"/>
    <property type="project" value="InterPro"/>
</dbReference>
<evidence type="ECO:0000256" key="2">
    <source>
        <dbReference type="ARBA" id="ARBA00022723"/>
    </source>
</evidence>
<dbReference type="PRINTS" id="PR00463">
    <property type="entry name" value="EP450I"/>
</dbReference>
<dbReference type="OrthoDB" id="1470350at2759"/>
<comment type="caution">
    <text evidence="7">The sequence shown here is derived from an EMBL/GenBank/DDBJ whole genome shotgun (WGS) entry which is preliminary data.</text>
</comment>
<keyword evidence="5" id="KW-0349">Heme</keyword>